<dbReference type="Proteomes" id="UP000183995">
    <property type="component" value="Unassembled WGS sequence"/>
</dbReference>
<feature type="region of interest" description="Disordered" evidence="1">
    <location>
        <begin position="36"/>
        <end position="61"/>
    </location>
</feature>
<accession>A0A1M5YDU8</accession>
<evidence type="ECO:0000313" key="4">
    <source>
        <dbReference type="Proteomes" id="UP000183995"/>
    </source>
</evidence>
<dbReference type="EMBL" id="FQXV01000008">
    <property type="protein sequence ID" value="SHI10240.1"/>
    <property type="molecule type" value="Genomic_DNA"/>
</dbReference>
<feature type="transmembrane region" description="Helical" evidence="2">
    <location>
        <begin position="7"/>
        <end position="25"/>
    </location>
</feature>
<proteinExistence type="predicted"/>
<evidence type="ECO:0000256" key="2">
    <source>
        <dbReference type="SAM" id="Phobius"/>
    </source>
</evidence>
<gene>
    <name evidence="3" type="ORF">SAMN02745823_02425</name>
</gene>
<dbReference type="RefSeq" id="WP_073079318.1">
    <property type="nucleotide sequence ID" value="NZ_FQXV01000008.1"/>
</dbReference>
<keyword evidence="2" id="KW-0472">Membrane</keyword>
<protein>
    <submittedName>
        <fullName evidence="3">Uncharacterized protein</fullName>
    </submittedName>
</protein>
<name>A0A1M5YDU8_9FIRM</name>
<evidence type="ECO:0000256" key="1">
    <source>
        <dbReference type="SAM" id="MobiDB-lite"/>
    </source>
</evidence>
<keyword evidence="2" id="KW-1133">Transmembrane helix</keyword>
<keyword evidence="2" id="KW-0812">Transmembrane</keyword>
<dbReference type="AlphaFoldDB" id="A0A1M5YDU8"/>
<keyword evidence="4" id="KW-1185">Reference proteome</keyword>
<sequence length="315" mass="33053">MDRFKRAIFPMLIFFIIVVVLVYRLSSCTASSTLSGGAALPSSTASPAAPSPTPASSSGPAGNYTNDGITAFYKGAGFDVQDIRDAGGATVVRYGAPGADGRALSSFAWFDRATGARDVVAAGVSVDKYEITPDKKLTILTTGKDDQSGSQWFPELCTSAFNDAAEALRYLNGTSPYFMPLAQSFTLGTDSPASLKSITLDVDAVTVSFAPRPGREHGSMPRATVASGNGCCYVTFYGTALSSGFKAPKAGSGDQLRSFVSVKYDGANTVLTLKLGPETDRYNVSAGFSPDDGMPYAVLKFRSNDAIYPAYPAGW</sequence>
<organism evidence="3 4">
    <name type="scientific">Sporobacter termitidis DSM 10068</name>
    <dbReference type="NCBI Taxonomy" id="1123282"/>
    <lineage>
        <taxon>Bacteria</taxon>
        <taxon>Bacillati</taxon>
        <taxon>Bacillota</taxon>
        <taxon>Clostridia</taxon>
        <taxon>Eubacteriales</taxon>
        <taxon>Oscillospiraceae</taxon>
        <taxon>Sporobacter</taxon>
    </lineage>
</organism>
<reference evidence="3 4" key="1">
    <citation type="submission" date="2016-11" db="EMBL/GenBank/DDBJ databases">
        <authorList>
            <person name="Jaros S."/>
            <person name="Januszkiewicz K."/>
            <person name="Wedrychowicz H."/>
        </authorList>
    </citation>
    <scope>NUCLEOTIDE SEQUENCE [LARGE SCALE GENOMIC DNA]</scope>
    <source>
        <strain evidence="3 4">DSM 10068</strain>
    </source>
</reference>
<evidence type="ECO:0000313" key="3">
    <source>
        <dbReference type="EMBL" id="SHI10240.1"/>
    </source>
</evidence>